<evidence type="ECO:0000259" key="5">
    <source>
        <dbReference type="PROSITE" id="PS00036"/>
    </source>
</evidence>
<dbReference type="Pfam" id="PF00170">
    <property type="entry name" value="bZIP_1"/>
    <property type="match status" value="1"/>
</dbReference>
<evidence type="ECO:0000256" key="3">
    <source>
        <dbReference type="ARBA" id="ARBA00023163"/>
    </source>
</evidence>
<reference evidence="6" key="1">
    <citation type="journal article" date="2014" name="Nat. Commun.">
        <title>The emerging biofuel crop Camelina sativa retains a highly undifferentiated hexaploid genome structure.</title>
        <authorList>
            <person name="Kagale S."/>
            <person name="Koh C."/>
            <person name="Nixon J."/>
            <person name="Bollina V."/>
            <person name="Clarke W.E."/>
            <person name="Tuteja R."/>
            <person name="Spillane C."/>
            <person name="Robinson S.J."/>
            <person name="Links M.G."/>
            <person name="Clarke C."/>
            <person name="Higgins E.E."/>
            <person name="Huebert T."/>
            <person name="Sharpe A.G."/>
            <person name="Parkin I.A."/>
        </authorList>
    </citation>
    <scope>NUCLEOTIDE SEQUENCE [LARGE SCALE GENOMIC DNA]</scope>
    <source>
        <strain evidence="6">cv. DH55</strain>
    </source>
</reference>
<comment type="subcellular location">
    <subcellularLocation>
        <location evidence="1">Nucleus</location>
    </subcellularLocation>
</comment>
<keyword evidence="3" id="KW-0804">Transcription</keyword>
<dbReference type="RefSeq" id="XP_019084709.1">
    <property type="nucleotide sequence ID" value="XM_019229164.1"/>
</dbReference>
<accession>A0ABM1QD71</accession>
<evidence type="ECO:0000313" key="6">
    <source>
        <dbReference type="Proteomes" id="UP000694864"/>
    </source>
</evidence>
<sequence>MSFPVIATSFGVSRSDSQAGEMKGVYLQYEVKQSFTIRRRENIDPATDSKKLKRIIANRVSAPNSRLKKVQYLDSLVKRSMELERRIKELRS</sequence>
<dbReference type="SUPFAM" id="SSF57959">
    <property type="entry name" value="Leucine zipper domain"/>
    <property type="match status" value="1"/>
</dbReference>
<dbReference type="PANTHER" id="PTHR46391:SF13">
    <property type="entry name" value="ACTIVATOR OF SPOMIN LUC3"/>
    <property type="match status" value="1"/>
</dbReference>
<name>A0ABM1QD71_CAMSA</name>
<keyword evidence="4" id="KW-0539">Nucleus</keyword>
<dbReference type="GeneID" id="104709505"/>
<evidence type="ECO:0000313" key="7">
    <source>
        <dbReference type="RefSeq" id="XP_019084709.1"/>
    </source>
</evidence>
<dbReference type="InterPro" id="IPR052483">
    <property type="entry name" value="bZIP_transcription_regulators"/>
</dbReference>
<gene>
    <name evidence="7" type="primary">LOC104709505</name>
</gene>
<dbReference type="PANTHER" id="PTHR46391">
    <property type="entry name" value="BASIC LEUCINE ZIPPER 34"/>
    <property type="match status" value="1"/>
</dbReference>
<dbReference type="Proteomes" id="UP000694864">
    <property type="component" value="Chromosome 8"/>
</dbReference>
<dbReference type="Gene3D" id="1.20.5.170">
    <property type="match status" value="1"/>
</dbReference>
<dbReference type="InterPro" id="IPR004827">
    <property type="entry name" value="bZIP"/>
</dbReference>
<protein>
    <submittedName>
        <fullName evidence="7">Uncharacterized protein LOC104709505</fullName>
    </submittedName>
</protein>
<dbReference type="InterPro" id="IPR046347">
    <property type="entry name" value="bZIP_sf"/>
</dbReference>
<organism evidence="6 7">
    <name type="scientific">Camelina sativa</name>
    <name type="common">False flax</name>
    <name type="synonym">Myagrum sativum</name>
    <dbReference type="NCBI Taxonomy" id="90675"/>
    <lineage>
        <taxon>Eukaryota</taxon>
        <taxon>Viridiplantae</taxon>
        <taxon>Streptophyta</taxon>
        <taxon>Embryophyta</taxon>
        <taxon>Tracheophyta</taxon>
        <taxon>Spermatophyta</taxon>
        <taxon>Magnoliopsida</taxon>
        <taxon>eudicotyledons</taxon>
        <taxon>Gunneridae</taxon>
        <taxon>Pentapetalae</taxon>
        <taxon>rosids</taxon>
        <taxon>malvids</taxon>
        <taxon>Brassicales</taxon>
        <taxon>Brassicaceae</taxon>
        <taxon>Camelineae</taxon>
        <taxon>Camelina</taxon>
    </lineage>
</organism>
<keyword evidence="2" id="KW-0805">Transcription regulation</keyword>
<dbReference type="PROSITE" id="PS00036">
    <property type="entry name" value="BZIP_BASIC"/>
    <property type="match status" value="1"/>
</dbReference>
<reference evidence="7" key="2">
    <citation type="submission" date="2025-08" db="UniProtKB">
        <authorList>
            <consortium name="RefSeq"/>
        </authorList>
    </citation>
    <scope>IDENTIFICATION</scope>
    <source>
        <tissue evidence="7">Leaf</tissue>
    </source>
</reference>
<keyword evidence="6" id="KW-1185">Reference proteome</keyword>
<evidence type="ECO:0000256" key="1">
    <source>
        <dbReference type="ARBA" id="ARBA00004123"/>
    </source>
</evidence>
<proteinExistence type="predicted"/>
<evidence type="ECO:0000256" key="2">
    <source>
        <dbReference type="ARBA" id="ARBA00023015"/>
    </source>
</evidence>
<evidence type="ECO:0000256" key="4">
    <source>
        <dbReference type="ARBA" id="ARBA00023242"/>
    </source>
</evidence>
<feature type="domain" description="BZIP" evidence="5">
    <location>
        <begin position="53"/>
        <end position="68"/>
    </location>
</feature>